<protein>
    <submittedName>
        <fullName evidence="2">Uncharacterized protein</fullName>
    </submittedName>
</protein>
<feature type="transmembrane region" description="Helical" evidence="1">
    <location>
        <begin position="12"/>
        <end position="32"/>
    </location>
</feature>
<evidence type="ECO:0000256" key="1">
    <source>
        <dbReference type="SAM" id="Phobius"/>
    </source>
</evidence>
<evidence type="ECO:0000313" key="3">
    <source>
        <dbReference type="Proteomes" id="UP000027822"/>
    </source>
</evidence>
<dbReference type="Proteomes" id="UP000027822">
    <property type="component" value="Unassembled WGS sequence"/>
</dbReference>
<reference evidence="2 3" key="1">
    <citation type="submission" date="2014-06" db="EMBL/GenBank/DDBJ databases">
        <title>Draft genome sequence of Bacillus manliponensis JCM 15802 (MCCC 1A00708).</title>
        <authorList>
            <person name="Lai Q."/>
            <person name="Liu Y."/>
            <person name="Shao Z."/>
        </authorList>
    </citation>
    <scope>NUCLEOTIDE SEQUENCE [LARGE SCALE GENOMIC DNA]</scope>
    <source>
        <strain evidence="2 3">JCM 15802</strain>
    </source>
</reference>
<keyword evidence="1" id="KW-0472">Membrane</keyword>
<keyword evidence="1" id="KW-1133">Transmembrane helix</keyword>
<name>A0A073K0V4_9BACI</name>
<proteinExistence type="predicted"/>
<evidence type="ECO:0000313" key="2">
    <source>
        <dbReference type="EMBL" id="KEK20077.1"/>
    </source>
</evidence>
<keyword evidence="3" id="KW-1185">Reference proteome</keyword>
<keyword evidence="1" id="KW-0812">Transmembrane</keyword>
<gene>
    <name evidence="2" type="ORF">BAMA_16610</name>
</gene>
<dbReference type="RefSeq" id="WP_034637231.1">
    <property type="nucleotide sequence ID" value="NZ_CBCSJC010000003.1"/>
</dbReference>
<dbReference type="AlphaFoldDB" id="A0A073K0V4"/>
<sequence>MKQHVKEFMKRLQENILIQILGLLGIVGWIFPDEMIRKHFFEIIIILLLLFIIFLFIKKEKGSTDV</sequence>
<organism evidence="2 3">
    <name type="scientific">Bacillus manliponensis</name>
    <dbReference type="NCBI Taxonomy" id="574376"/>
    <lineage>
        <taxon>Bacteria</taxon>
        <taxon>Bacillati</taxon>
        <taxon>Bacillota</taxon>
        <taxon>Bacilli</taxon>
        <taxon>Bacillales</taxon>
        <taxon>Bacillaceae</taxon>
        <taxon>Bacillus</taxon>
        <taxon>Bacillus cereus group</taxon>
    </lineage>
</organism>
<dbReference type="EMBL" id="JOTN01000004">
    <property type="protein sequence ID" value="KEK20077.1"/>
    <property type="molecule type" value="Genomic_DNA"/>
</dbReference>
<comment type="caution">
    <text evidence="2">The sequence shown here is derived from an EMBL/GenBank/DDBJ whole genome shotgun (WGS) entry which is preliminary data.</text>
</comment>
<accession>A0A073K0V4</accession>
<feature type="transmembrane region" description="Helical" evidence="1">
    <location>
        <begin position="38"/>
        <end position="57"/>
    </location>
</feature>